<organism evidence="2 3">
    <name type="scientific">Gymnopilus junonius</name>
    <name type="common">Spectacular rustgill mushroom</name>
    <name type="synonym">Gymnopilus spectabilis subsp. junonius</name>
    <dbReference type="NCBI Taxonomy" id="109634"/>
    <lineage>
        <taxon>Eukaryota</taxon>
        <taxon>Fungi</taxon>
        <taxon>Dikarya</taxon>
        <taxon>Basidiomycota</taxon>
        <taxon>Agaricomycotina</taxon>
        <taxon>Agaricomycetes</taxon>
        <taxon>Agaricomycetidae</taxon>
        <taxon>Agaricales</taxon>
        <taxon>Agaricineae</taxon>
        <taxon>Hymenogastraceae</taxon>
        <taxon>Gymnopilus</taxon>
    </lineage>
</organism>
<keyword evidence="1" id="KW-0732">Signal</keyword>
<name>A0A9P5NJD1_GYMJU</name>
<evidence type="ECO:0000313" key="2">
    <source>
        <dbReference type="EMBL" id="KAF8886865.1"/>
    </source>
</evidence>
<evidence type="ECO:0000313" key="3">
    <source>
        <dbReference type="Proteomes" id="UP000724874"/>
    </source>
</evidence>
<feature type="signal peptide" evidence="1">
    <location>
        <begin position="1"/>
        <end position="18"/>
    </location>
</feature>
<sequence length="99" mass="11262">MVALVRVSLLSFATKALGVLWRSCTRDGRSVNLWGDTECCRNLFPHCDPFGRIFASVYFKLRINSLSAALEVLRFDSTALIDRLSHLRQHMHLVCPPML</sequence>
<dbReference type="AlphaFoldDB" id="A0A9P5NJD1"/>
<comment type="caution">
    <text evidence="2">The sequence shown here is derived from an EMBL/GenBank/DDBJ whole genome shotgun (WGS) entry which is preliminary data.</text>
</comment>
<dbReference type="Proteomes" id="UP000724874">
    <property type="component" value="Unassembled WGS sequence"/>
</dbReference>
<proteinExistence type="predicted"/>
<feature type="chain" id="PRO_5040178579" description="Secreted protein" evidence="1">
    <location>
        <begin position="19"/>
        <end position="99"/>
    </location>
</feature>
<dbReference type="EMBL" id="JADNYJ010000093">
    <property type="protein sequence ID" value="KAF8886865.1"/>
    <property type="molecule type" value="Genomic_DNA"/>
</dbReference>
<evidence type="ECO:0000256" key="1">
    <source>
        <dbReference type="SAM" id="SignalP"/>
    </source>
</evidence>
<evidence type="ECO:0008006" key="4">
    <source>
        <dbReference type="Google" id="ProtNLM"/>
    </source>
</evidence>
<protein>
    <recommendedName>
        <fullName evidence="4">Secreted protein</fullName>
    </recommendedName>
</protein>
<gene>
    <name evidence="2" type="ORF">CPB84DRAFT_1534650</name>
</gene>
<accession>A0A9P5NJD1</accession>
<reference evidence="2" key="1">
    <citation type="submission" date="2020-11" db="EMBL/GenBank/DDBJ databases">
        <authorList>
            <consortium name="DOE Joint Genome Institute"/>
            <person name="Ahrendt S."/>
            <person name="Riley R."/>
            <person name="Andreopoulos W."/>
            <person name="LaButti K."/>
            <person name="Pangilinan J."/>
            <person name="Ruiz-duenas F.J."/>
            <person name="Barrasa J.M."/>
            <person name="Sanchez-Garcia M."/>
            <person name="Camarero S."/>
            <person name="Miyauchi S."/>
            <person name="Serrano A."/>
            <person name="Linde D."/>
            <person name="Babiker R."/>
            <person name="Drula E."/>
            <person name="Ayuso-Fernandez I."/>
            <person name="Pacheco R."/>
            <person name="Padilla G."/>
            <person name="Ferreira P."/>
            <person name="Barriuso J."/>
            <person name="Kellner H."/>
            <person name="Castanera R."/>
            <person name="Alfaro M."/>
            <person name="Ramirez L."/>
            <person name="Pisabarro A.G."/>
            <person name="Kuo A."/>
            <person name="Tritt A."/>
            <person name="Lipzen A."/>
            <person name="He G."/>
            <person name="Yan M."/>
            <person name="Ng V."/>
            <person name="Cullen D."/>
            <person name="Martin F."/>
            <person name="Rosso M.-N."/>
            <person name="Henrissat B."/>
            <person name="Hibbett D."/>
            <person name="Martinez A.T."/>
            <person name="Grigoriev I.V."/>
        </authorList>
    </citation>
    <scope>NUCLEOTIDE SEQUENCE</scope>
    <source>
        <strain evidence="2">AH 44721</strain>
    </source>
</reference>
<keyword evidence="3" id="KW-1185">Reference proteome</keyword>